<evidence type="ECO:0000256" key="1">
    <source>
        <dbReference type="SAM" id="SignalP"/>
    </source>
</evidence>
<accession>A0A1H3FEZ7</accession>
<feature type="signal peptide" evidence="1">
    <location>
        <begin position="1"/>
        <end position="22"/>
    </location>
</feature>
<dbReference type="OrthoDB" id="1666879at2"/>
<proteinExistence type="predicted"/>
<sequence length="119" mass="13334">MKHIKLLVSLLFVVTISFSTVAQDKSAMAAAKGLEKLKKEIVTGDASVALSKKQEKEFTAAFVKNLKAIKEVKKTVTDKTEKQAQIKELYRTFSIKLKQEILTKAQNVARQKGKKILKK</sequence>
<protein>
    <recommendedName>
        <fullName evidence="4">LTXXQ motif family protein</fullName>
    </recommendedName>
</protein>
<dbReference type="Proteomes" id="UP000199595">
    <property type="component" value="Unassembled WGS sequence"/>
</dbReference>
<keyword evidence="1" id="KW-0732">Signal</keyword>
<dbReference type="AlphaFoldDB" id="A0A1H3FEZ7"/>
<organism evidence="2 3">
    <name type="scientific">Lutibacter oricola</name>
    <dbReference type="NCBI Taxonomy" id="762486"/>
    <lineage>
        <taxon>Bacteria</taxon>
        <taxon>Pseudomonadati</taxon>
        <taxon>Bacteroidota</taxon>
        <taxon>Flavobacteriia</taxon>
        <taxon>Flavobacteriales</taxon>
        <taxon>Flavobacteriaceae</taxon>
        <taxon>Lutibacter</taxon>
    </lineage>
</organism>
<evidence type="ECO:0000313" key="3">
    <source>
        <dbReference type="Proteomes" id="UP000199595"/>
    </source>
</evidence>
<dbReference type="STRING" id="762486.SAMN05444411_11129"/>
<evidence type="ECO:0008006" key="4">
    <source>
        <dbReference type="Google" id="ProtNLM"/>
    </source>
</evidence>
<reference evidence="3" key="1">
    <citation type="submission" date="2016-10" db="EMBL/GenBank/DDBJ databases">
        <authorList>
            <person name="Varghese N."/>
            <person name="Submissions S."/>
        </authorList>
    </citation>
    <scope>NUCLEOTIDE SEQUENCE [LARGE SCALE GENOMIC DNA]</scope>
    <source>
        <strain evidence="3">DSM 24956</strain>
    </source>
</reference>
<keyword evidence="3" id="KW-1185">Reference proteome</keyword>
<name>A0A1H3FEZ7_9FLAO</name>
<dbReference type="EMBL" id="FNNJ01000011">
    <property type="protein sequence ID" value="SDX89536.1"/>
    <property type="molecule type" value="Genomic_DNA"/>
</dbReference>
<dbReference type="RefSeq" id="WP_090125573.1">
    <property type="nucleotide sequence ID" value="NZ_FNNJ01000011.1"/>
</dbReference>
<gene>
    <name evidence="2" type="ORF">SAMN05444411_11129</name>
</gene>
<feature type="chain" id="PRO_5011564188" description="LTXXQ motif family protein" evidence="1">
    <location>
        <begin position="23"/>
        <end position="119"/>
    </location>
</feature>
<evidence type="ECO:0000313" key="2">
    <source>
        <dbReference type="EMBL" id="SDX89536.1"/>
    </source>
</evidence>